<dbReference type="EMBL" id="JANBVB010002751">
    <property type="protein sequence ID" value="KAJ2882680.1"/>
    <property type="molecule type" value="Genomic_DNA"/>
</dbReference>
<feature type="non-terminal residue" evidence="1">
    <location>
        <position position="388"/>
    </location>
</feature>
<dbReference type="Proteomes" id="UP001139981">
    <property type="component" value="Unassembled WGS sequence"/>
</dbReference>
<evidence type="ECO:0000313" key="2">
    <source>
        <dbReference type="Proteomes" id="UP001139981"/>
    </source>
</evidence>
<sequence>REQFLRSLLKIEEGEEGDAKGTDDIANSDEELNDMLARSDEERVIFARMDKERIAQEQQEWQDAGHSGNAPERLMTESELPEEYLRDYDPVEERRQIEVEATRDKSRRTKPMFYDDGLSEEQWLNVIENDDVDLDDYIAKKRERLERKRKRQEEKLLQQHLRSKLGEGDGGVDVESETNTDDDDDDDDEVNEGDSSVAATPKKSHKRVRARRTTNAGDDRALSGVDTPQAPLAASGADSGLATPLGGRKASRKRPRLTVDVDDEMGAIPDVSTPTPASARKARRKTGAADLLSAEERAQLDNVFEQSFKAVEACVDEEYGRRRCDLFLDLPSRRDYPDYYVIIRQPIAMKTIRRNVKAGKYASVGDFHRDWKLMFDNARTYNEEGSMV</sequence>
<gene>
    <name evidence="1" type="primary">snf21_2</name>
    <name evidence="1" type="ORF">IWW38_005627</name>
</gene>
<name>A0ACC1LW30_9FUNG</name>
<keyword evidence="1" id="KW-0347">Helicase</keyword>
<keyword evidence="1" id="KW-0547">Nucleotide-binding</keyword>
<keyword evidence="1" id="KW-0067">ATP-binding</keyword>
<keyword evidence="1" id="KW-0378">Hydrolase</keyword>
<accession>A0ACC1LW30</accession>
<comment type="caution">
    <text evidence="1">The sequence shown here is derived from an EMBL/GenBank/DDBJ whole genome shotgun (WGS) entry which is preliminary data.</text>
</comment>
<feature type="non-terminal residue" evidence="1">
    <location>
        <position position="1"/>
    </location>
</feature>
<keyword evidence="2" id="KW-1185">Reference proteome</keyword>
<evidence type="ECO:0000313" key="1">
    <source>
        <dbReference type="EMBL" id="KAJ2882680.1"/>
    </source>
</evidence>
<proteinExistence type="predicted"/>
<reference evidence="1" key="1">
    <citation type="submission" date="2022-07" db="EMBL/GenBank/DDBJ databases">
        <title>Phylogenomic reconstructions and comparative analyses of Kickxellomycotina fungi.</title>
        <authorList>
            <person name="Reynolds N.K."/>
            <person name="Stajich J.E."/>
            <person name="Barry K."/>
            <person name="Grigoriev I.V."/>
            <person name="Crous P."/>
            <person name="Smith M.E."/>
        </authorList>
    </citation>
    <scope>NUCLEOTIDE SEQUENCE</scope>
    <source>
        <strain evidence="1">CBS 190363</strain>
    </source>
</reference>
<organism evidence="1 2">
    <name type="scientific">Coemansia aciculifera</name>
    <dbReference type="NCBI Taxonomy" id="417176"/>
    <lineage>
        <taxon>Eukaryota</taxon>
        <taxon>Fungi</taxon>
        <taxon>Fungi incertae sedis</taxon>
        <taxon>Zoopagomycota</taxon>
        <taxon>Kickxellomycotina</taxon>
        <taxon>Kickxellomycetes</taxon>
        <taxon>Kickxellales</taxon>
        <taxon>Kickxellaceae</taxon>
        <taxon>Coemansia</taxon>
    </lineage>
</organism>
<protein>
    <submittedName>
        <fullName evidence="1">ATP-dependent DNA helicase Snf21</fullName>
    </submittedName>
</protein>